<dbReference type="GO" id="GO:0005737">
    <property type="term" value="C:cytoplasm"/>
    <property type="evidence" value="ECO:0007669"/>
    <property type="project" value="UniProtKB-SubCell"/>
</dbReference>
<keyword evidence="2" id="KW-0963">Cytoplasm</keyword>
<keyword evidence="3" id="KW-0433">Leucine-rich repeat</keyword>
<reference evidence="7" key="1">
    <citation type="submission" date="2019-08" db="EMBL/GenBank/DDBJ databases">
        <title>The genome of the North American firefly Photinus pyralis.</title>
        <authorList>
            <consortium name="Photinus pyralis genome working group"/>
            <person name="Fallon T.R."/>
            <person name="Sander Lower S.E."/>
            <person name="Weng J.-K."/>
        </authorList>
    </citation>
    <scope>NUCLEOTIDE SEQUENCE</scope>
    <source>
        <strain evidence="7">TRF0915ILg1</strain>
        <tissue evidence="7">Whole body</tissue>
    </source>
</reference>
<dbReference type="AlphaFoldDB" id="A0A8K0CDU6"/>
<comment type="subcellular location">
    <subcellularLocation>
        <location evidence="1">Cytoplasm</location>
    </subcellularLocation>
</comment>
<name>A0A8K0CDU6_IGNLU</name>
<dbReference type="SMART" id="SM00364">
    <property type="entry name" value="LRR_BAC"/>
    <property type="match status" value="2"/>
</dbReference>
<dbReference type="InterPro" id="IPR032675">
    <property type="entry name" value="LRR_dom_sf"/>
</dbReference>
<evidence type="ECO:0000256" key="4">
    <source>
        <dbReference type="ARBA" id="ARBA00022737"/>
    </source>
</evidence>
<dbReference type="EMBL" id="VTPC01089916">
    <property type="protein sequence ID" value="KAF2885488.1"/>
    <property type="molecule type" value="Genomic_DNA"/>
</dbReference>
<evidence type="ECO:0000259" key="6">
    <source>
        <dbReference type="Pfam" id="PF15904"/>
    </source>
</evidence>
<accession>A0A8K0CDU6</accession>
<dbReference type="PRINTS" id="PR00019">
    <property type="entry name" value="LEURICHRPT"/>
</dbReference>
<proteinExistence type="predicted"/>
<dbReference type="Pfam" id="PF00560">
    <property type="entry name" value="LRR_1"/>
    <property type="match status" value="1"/>
</dbReference>
<evidence type="ECO:0000256" key="3">
    <source>
        <dbReference type="ARBA" id="ARBA00022614"/>
    </source>
</evidence>
<organism evidence="7 8">
    <name type="scientific">Ignelater luminosus</name>
    <name type="common">Cucubano</name>
    <name type="synonym">Pyrophorus luminosus</name>
    <dbReference type="NCBI Taxonomy" id="2038154"/>
    <lineage>
        <taxon>Eukaryota</taxon>
        <taxon>Metazoa</taxon>
        <taxon>Ecdysozoa</taxon>
        <taxon>Arthropoda</taxon>
        <taxon>Hexapoda</taxon>
        <taxon>Insecta</taxon>
        <taxon>Pterygota</taxon>
        <taxon>Neoptera</taxon>
        <taxon>Endopterygota</taxon>
        <taxon>Coleoptera</taxon>
        <taxon>Polyphaga</taxon>
        <taxon>Elateriformia</taxon>
        <taxon>Elateroidea</taxon>
        <taxon>Elateridae</taxon>
        <taxon>Agrypninae</taxon>
        <taxon>Pyrophorini</taxon>
        <taxon>Ignelater</taxon>
    </lineage>
</organism>
<keyword evidence="4" id="KW-0677">Repeat</keyword>
<dbReference type="PROSITE" id="PS51450">
    <property type="entry name" value="LRR"/>
    <property type="match status" value="3"/>
</dbReference>
<gene>
    <name evidence="7" type="ORF">ILUMI_20638</name>
</gene>
<feature type="domain" description="LKB1 serine/threonine kinase interacting protein 1 N-terminal" evidence="6">
    <location>
        <begin position="18"/>
        <end position="93"/>
    </location>
</feature>
<comment type="caution">
    <text evidence="7">The sequence shown here is derived from an EMBL/GenBank/DDBJ whole genome shotgun (WGS) entry which is preliminary data.</text>
</comment>
<dbReference type="Gene3D" id="3.80.10.10">
    <property type="entry name" value="Ribonuclease Inhibitor"/>
    <property type="match status" value="1"/>
</dbReference>
<feature type="region of interest" description="Disordered" evidence="5">
    <location>
        <begin position="425"/>
        <end position="448"/>
    </location>
</feature>
<dbReference type="InterPro" id="IPR031782">
    <property type="entry name" value="LIP1_N"/>
</dbReference>
<dbReference type="Pfam" id="PF12799">
    <property type="entry name" value="LRR_4"/>
    <property type="match status" value="1"/>
</dbReference>
<dbReference type="Pfam" id="PF15904">
    <property type="entry name" value="LIP1"/>
    <property type="match status" value="1"/>
</dbReference>
<evidence type="ECO:0000256" key="5">
    <source>
        <dbReference type="SAM" id="MobiDB-lite"/>
    </source>
</evidence>
<dbReference type="InterPro" id="IPR001611">
    <property type="entry name" value="Leu-rich_rpt"/>
</dbReference>
<feature type="compositionally biased region" description="Polar residues" evidence="5">
    <location>
        <begin position="427"/>
        <end position="444"/>
    </location>
</feature>
<dbReference type="Proteomes" id="UP000801492">
    <property type="component" value="Unassembled WGS sequence"/>
</dbReference>
<dbReference type="SUPFAM" id="SSF52075">
    <property type="entry name" value="Outer arm dynein light chain 1"/>
    <property type="match status" value="1"/>
</dbReference>
<evidence type="ECO:0000256" key="1">
    <source>
        <dbReference type="ARBA" id="ARBA00004496"/>
    </source>
</evidence>
<protein>
    <recommendedName>
        <fullName evidence="6">LKB1 serine/threonine kinase interacting protein 1 N-terminal domain-containing protein</fullName>
    </recommendedName>
</protein>
<evidence type="ECO:0000313" key="8">
    <source>
        <dbReference type="Proteomes" id="UP000801492"/>
    </source>
</evidence>
<dbReference type="InterPro" id="IPR003591">
    <property type="entry name" value="Leu-rich_rpt_typical-subtyp"/>
</dbReference>
<sequence>MLWLKIFTAGQMAIRCNNINDLIMLLRENGDKILDASSKLSLSATLLYNLNESLTGILKQKQIFTSNFHVVDTNHCDLEFLYDFIQKTLALKVLPDTSFWNNEQLLHINIFSNLKLLEVQRLSLNLIKGIKTLRAQLEYLTCIHSLRNLREVLESCGADNSQGFVWKELKEAVFSYNCLDSLDNSLEFAPLLHTLDLSHNRIQNAQLLHCLPKLKYLNISYNQLETVPSFAGQLCSQLRVLILSNNFIEDLKELVVLVNLCELDLSNNCLLEHSCLTPITNLAMLRYLNLSGNPLSFHPRHRAKTVCYLHSNIITSDFVLEMAILNKAEKQLVGSIRNLAASSRSHLDSVCSTESECTVVAAKYKNVSVGDTGVSSDMDTSTSSVATVQSAVDNEIKQINNDSGWLQNTLMHESIGMQDSGIVTGRRPTSPSESSIGSATSLANESHLKPAHCESDIEVLSNPSQSSIEVIGSGSAHLRYGGVIQMQEAHLCNPKTDLSNIYGDQHRSL</sequence>
<dbReference type="OrthoDB" id="7451790at2759"/>
<dbReference type="PANTHER" id="PTHR15454:SF69">
    <property type="entry name" value="SERINE_THREONINE-PROTEIN KINASE 11-INTERACTING PROTEIN"/>
    <property type="match status" value="1"/>
</dbReference>
<dbReference type="InterPro" id="IPR025875">
    <property type="entry name" value="Leu-rich_rpt_4"/>
</dbReference>
<dbReference type="SMART" id="SM00369">
    <property type="entry name" value="LRR_TYP"/>
    <property type="match status" value="3"/>
</dbReference>
<keyword evidence="8" id="KW-1185">Reference proteome</keyword>
<evidence type="ECO:0000313" key="7">
    <source>
        <dbReference type="EMBL" id="KAF2885488.1"/>
    </source>
</evidence>
<dbReference type="PANTHER" id="PTHR15454">
    <property type="entry name" value="NISCHARIN RELATED"/>
    <property type="match status" value="1"/>
</dbReference>
<evidence type="ECO:0000256" key="2">
    <source>
        <dbReference type="ARBA" id="ARBA00022490"/>
    </source>
</evidence>